<dbReference type="Proteomes" id="UP000006790">
    <property type="component" value="Chromosome 4"/>
</dbReference>
<dbReference type="FunCoup" id="G8JU07">
    <property type="interactions" value="108"/>
</dbReference>
<feature type="compositionally biased region" description="Polar residues" evidence="5">
    <location>
        <begin position="381"/>
        <end position="393"/>
    </location>
</feature>
<sequence length="546" mass="59102">MSDIPAIPERPKIPARPKRRPAATIQEWVSPDSSNGARGGEDVTEGYEANHVECGMGKRGNLDLDGFSRNSSDATVLHFGLKGYKQEGKKDMYMQPSYAVEEDKFQDVGRATNCANGVGNESQEDITISNISASPESGLNKSDCVETSTFEFPTPVDEEVVDGDSSSEQPLVPARPVKILDQQNDDKKGAGVVNLEGRAVLDDKEEEALDSDGSLDSGFSDSSQEKLAAQLQEALEVKSPKDDEVEFSPTKDANLEDSDSVRAKNMDSGPCLKIQSNSSTSQPESSNEASPTVASLDTGSSTAEQLKKRVPIVPKKPSSKIAAFQEMLQRQQADHYSSKPFDDQRGSTSPHKFGGTRANFKQNLNGLFALPGMAPVGASPTLTKLSSPMNSDHVQYGGESKLKSVSPERKLETPVSELRQVKARGPRGRKLPSSISNLEKAHPTTTSNSIAVFDTWSATFKSSLKATQSKEDDAYHEQEQKLQKQEDNNKNTASSHANQYQSRPQPLEKPTVHSESATSLKQDSEPELNTDLSLGSDFANSISSDS</sequence>
<feature type="compositionally biased region" description="Basic and acidic residues" evidence="5">
    <location>
        <begin position="400"/>
        <end position="412"/>
    </location>
</feature>
<feature type="compositionally biased region" description="Polar residues" evidence="5">
    <location>
        <begin position="433"/>
        <end position="449"/>
    </location>
</feature>
<feature type="compositionally biased region" description="Basic and acidic residues" evidence="5">
    <location>
        <begin position="332"/>
        <end position="345"/>
    </location>
</feature>
<keyword evidence="7" id="KW-1185">Reference proteome</keyword>
<protein>
    <recommendedName>
        <fullName evidence="4">Altered inheritance of mitochondria protein 21</fullName>
    </recommendedName>
</protein>
<dbReference type="STRING" id="931890.G8JU07"/>
<evidence type="ECO:0000256" key="5">
    <source>
        <dbReference type="SAM" id="MobiDB-lite"/>
    </source>
</evidence>
<reference evidence="7" key="1">
    <citation type="journal article" date="2012" name="G3 (Bethesda)">
        <title>Pichia sorbitophila, an interspecies yeast hybrid reveals early steps of genome resolution following polyploidization.</title>
        <authorList>
            <person name="Leh Louis V."/>
            <person name="Despons L."/>
            <person name="Friedrich A."/>
            <person name="Martin T."/>
            <person name="Durrens P."/>
            <person name="Casaregola S."/>
            <person name="Neuveglise C."/>
            <person name="Fairhead C."/>
            <person name="Marck C."/>
            <person name="Cruz J.A."/>
            <person name="Straub M.L."/>
            <person name="Kugler V."/>
            <person name="Sacerdot C."/>
            <person name="Uzunov Z."/>
            <person name="Thierry A."/>
            <person name="Weiss S."/>
            <person name="Bleykasten C."/>
            <person name="De Montigny J."/>
            <person name="Jacques N."/>
            <person name="Jung P."/>
            <person name="Lemaire M."/>
            <person name="Mallet S."/>
            <person name="Morel G."/>
            <person name="Richard G.F."/>
            <person name="Sarkar A."/>
            <person name="Savel G."/>
            <person name="Schacherer J."/>
            <person name="Seret M.L."/>
            <person name="Talla E."/>
            <person name="Samson G."/>
            <person name="Jubin C."/>
            <person name="Poulain J."/>
            <person name="Vacherie B."/>
            <person name="Barbe V."/>
            <person name="Pelletier E."/>
            <person name="Sherman D.J."/>
            <person name="Westhof E."/>
            <person name="Weissenbach J."/>
            <person name="Baret P.V."/>
            <person name="Wincker P."/>
            <person name="Gaillardin C."/>
            <person name="Dujon B."/>
            <person name="Souciet J.L."/>
        </authorList>
    </citation>
    <scope>NUCLEOTIDE SEQUENCE [LARGE SCALE GENOMIC DNA]</scope>
    <source>
        <strain evidence="7">CBS 270.75 / DBVPG 7215 / KCTC 17166 / NRRL Y-17582</strain>
    </source>
</reference>
<dbReference type="HOGENOM" id="CLU_498770_0_0_1"/>
<proteinExistence type="inferred from homology"/>
<dbReference type="GeneID" id="11470103"/>
<evidence type="ECO:0000256" key="4">
    <source>
        <dbReference type="ARBA" id="ARBA00021016"/>
    </source>
</evidence>
<feature type="region of interest" description="Disordered" evidence="5">
    <location>
        <begin position="464"/>
        <end position="546"/>
    </location>
</feature>
<feature type="compositionally biased region" description="Polar residues" evidence="5">
    <location>
        <begin position="490"/>
        <end position="504"/>
    </location>
</feature>
<feature type="compositionally biased region" description="Low complexity" evidence="5">
    <location>
        <begin position="275"/>
        <end position="290"/>
    </location>
</feature>
<feature type="region of interest" description="Disordered" evidence="5">
    <location>
        <begin position="1"/>
        <end position="43"/>
    </location>
</feature>
<dbReference type="AlphaFoldDB" id="G8JU07"/>
<evidence type="ECO:0000256" key="2">
    <source>
        <dbReference type="ARBA" id="ARBA00004134"/>
    </source>
</evidence>
<evidence type="ECO:0000313" key="6">
    <source>
        <dbReference type="EMBL" id="AET39510.1"/>
    </source>
</evidence>
<feature type="region of interest" description="Disordered" evidence="5">
    <location>
        <begin position="381"/>
        <end position="449"/>
    </location>
</feature>
<evidence type="ECO:0000256" key="3">
    <source>
        <dbReference type="ARBA" id="ARBA00006466"/>
    </source>
</evidence>
<dbReference type="EMBL" id="CP002500">
    <property type="protein sequence ID" value="AET39510.1"/>
    <property type="molecule type" value="Genomic_DNA"/>
</dbReference>
<comment type="similarity">
    <text evidence="3">Belongs to the AIM21 family.</text>
</comment>
<dbReference type="Pfam" id="PF11489">
    <property type="entry name" value="Aim21"/>
    <property type="match status" value="1"/>
</dbReference>
<dbReference type="InterPro" id="IPR021582">
    <property type="entry name" value="Aim21"/>
</dbReference>
<organism evidence="6 7">
    <name type="scientific">Eremothecium cymbalariae (strain CBS 270.75 / DBVPG 7215 / KCTC 17166 / NRRL Y-17582)</name>
    <name type="common">Yeast</name>
    <dbReference type="NCBI Taxonomy" id="931890"/>
    <lineage>
        <taxon>Eukaryota</taxon>
        <taxon>Fungi</taxon>
        <taxon>Dikarya</taxon>
        <taxon>Ascomycota</taxon>
        <taxon>Saccharomycotina</taxon>
        <taxon>Saccharomycetes</taxon>
        <taxon>Saccharomycetales</taxon>
        <taxon>Saccharomycetaceae</taxon>
        <taxon>Eremothecium</taxon>
    </lineage>
</organism>
<dbReference type="OrthoDB" id="3995855at2759"/>
<feature type="region of interest" description="Disordered" evidence="5">
    <location>
        <begin position="116"/>
        <end position="358"/>
    </location>
</feature>
<feature type="compositionally biased region" description="Polar residues" evidence="5">
    <location>
        <begin position="116"/>
        <end position="151"/>
    </location>
</feature>
<dbReference type="eggNOG" id="ENOG502S25J">
    <property type="taxonomic scope" value="Eukaryota"/>
</dbReference>
<accession>G8JU07</accession>
<comment type="subcellular location">
    <subcellularLocation>
        <location evidence="2">Cytoplasm</location>
        <location evidence="2">Cytoskeleton</location>
        <location evidence="2">Actin patch</location>
    </subcellularLocation>
</comment>
<name>G8JU07_ERECY</name>
<feature type="compositionally biased region" description="Basic residues" evidence="5">
    <location>
        <begin position="421"/>
        <end position="430"/>
    </location>
</feature>
<dbReference type="RefSeq" id="XP_003646327.1">
    <property type="nucleotide sequence ID" value="XM_003646279.1"/>
</dbReference>
<feature type="compositionally biased region" description="Low complexity" evidence="5">
    <location>
        <begin position="211"/>
        <end position="222"/>
    </location>
</feature>
<dbReference type="KEGG" id="erc:Ecym_4470"/>
<gene>
    <name evidence="6" type="ordered locus">Ecym_4470</name>
</gene>
<feature type="compositionally biased region" description="Basic and acidic residues" evidence="5">
    <location>
        <begin position="468"/>
        <end position="489"/>
    </location>
</feature>
<feature type="compositionally biased region" description="Polar residues" evidence="5">
    <location>
        <begin position="292"/>
        <end position="304"/>
    </location>
</feature>
<dbReference type="InParanoid" id="G8JU07"/>
<feature type="compositionally biased region" description="Polar residues" evidence="5">
    <location>
        <begin position="530"/>
        <end position="546"/>
    </location>
</feature>
<evidence type="ECO:0000313" key="7">
    <source>
        <dbReference type="Proteomes" id="UP000006790"/>
    </source>
</evidence>
<comment type="function">
    <text evidence="1">Involved in mitochondrial migration along actin filaments.</text>
</comment>
<dbReference type="GO" id="GO:0030479">
    <property type="term" value="C:actin cortical patch"/>
    <property type="evidence" value="ECO:0007669"/>
    <property type="project" value="UniProtKB-SubCell"/>
</dbReference>
<evidence type="ECO:0000256" key="1">
    <source>
        <dbReference type="ARBA" id="ARBA00002092"/>
    </source>
</evidence>